<dbReference type="EMBL" id="REFW01000002">
    <property type="protein sequence ID" value="RMB59695.1"/>
    <property type="molecule type" value="Genomic_DNA"/>
</dbReference>
<dbReference type="CDD" id="cd03785">
    <property type="entry name" value="GT28_MurG"/>
    <property type="match status" value="1"/>
</dbReference>
<keyword evidence="1 10" id="KW-1003">Cell membrane</keyword>
<accession>A0A3M0G4B5</accession>
<feature type="binding site" evidence="10">
    <location>
        <position position="125"/>
    </location>
    <ligand>
        <name>UDP-N-acetyl-alpha-D-glucosamine</name>
        <dbReference type="ChEBI" id="CHEBI:57705"/>
    </ligand>
</feature>
<dbReference type="Pfam" id="PF04101">
    <property type="entry name" value="Glyco_tran_28_C"/>
    <property type="match status" value="1"/>
</dbReference>
<dbReference type="GO" id="GO:0050511">
    <property type="term" value="F:undecaprenyldiphospho-muramoylpentapeptide beta-N-acetylglucosaminyltransferase activity"/>
    <property type="evidence" value="ECO:0007669"/>
    <property type="project" value="UniProtKB-UniRule"/>
</dbReference>
<dbReference type="InterPro" id="IPR004276">
    <property type="entry name" value="GlycoTrans_28_N"/>
</dbReference>
<comment type="pathway">
    <text evidence="10">Cell wall biogenesis; peptidoglycan biosynthesis.</text>
</comment>
<evidence type="ECO:0000256" key="9">
    <source>
        <dbReference type="ARBA" id="ARBA00023316"/>
    </source>
</evidence>
<comment type="function">
    <text evidence="10">Cell wall formation. Catalyzes the transfer of a GlcNAc subunit on undecaprenyl-pyrophosphoryl-MurNAc-pentapeptide (lipid intermediate I) to form undecaprenyl-pyrophosphoryl-MurNAc-(pentapeptide)GlcNAc (lipid intermediate II).</text>
</comment>
<organism evidence="13 14">
    <name type="scientific">Tessaracoccus antarcticus</name>
    <dbReference type="NCBI Taxonomy" id="2479848"/>
    <lineage>
        <taxon>Bacteria</taxon>
        <taxon>Bacillati</taxon>
        <taxon>Actinomycetota</taxon>
        <taxon>Actinomycetes</taxon>
        <taxon>Propionibacteriales</taxon>
        <taxon>Propionibacteriaceae</taxon>
        <taxon>Tessaracoccus</taxon>
    </lineage>
</organism>
<evidence type="ECO:0000256" key="8">
    <source>
        <dbReference type="ARBA" id="ARBA00023306"/>
    </source>
</evidence>
<dbReference type="UniPathway" id="UPA00219"/>
<keyword evidence="9 10" id="KW-0961">Cell wall biogenesis/degradation</keyword>
<dbReference type="NCBIfam" id="TIGR01133">
    <property type="entry name" value="murG"/>
    <property type="match status" value="1"/>
</dbReference>
<evidence type="ECO:0000259" key="12">
    <source>
        <dbReference type="Pfam" id="PF04101"/>
    </source>
</evidence>
<comment type="subcellular location">
    <subcellularLocation>
        <location evidence="10">Cell membrane</location>
        <topology evidence="10">Peripheral membrane protein</topology>
        <orientation evidence="10">Cytoplasmic side</orientation>
    </subcellularLocation>
</comment>
<evidence type="ECO:0000256" key="5">
    <source>
        <dbReference type="ARBA" id="ARBA00022960"/>
    </source>
</evidence>
<reference evidence="13 14" key="1">
    <citation type="submission" date="2018-10" db="EMBL/GenBank/DDBJ databases">
        <title>Tessaracoccus antarcticuss sp. nov., isolated from sediment.</title>
        <authorList>
            <person name="Zhou L.Y."/>
            <person name="Du Z.J."/>
        </authorList>
    </citation>
    <scope>NUCLEOTIDE SEQUENCE [LARGE SCALE GENOMIC DNA]</scope>
    <source>
        <strain evidence="13 14">JDX10</strain>
    </source>
</reference>
<dbReference type="RefSeq" id="WP_121901174.1">
    <property type="nucleotide sequence ID" value="NZ_REFW01000002.1"/>
</dbReference>
<evidence type="ECO:0000256" key="3">
    <source>
        <dbReference type="ARBA" id="ARBA00022676"/>
    </source>
</evidence>
<sequence>MTSVVLAGGGTAGHTSPLIATAQALQSLRPGIDLVCVGTSRGLETRVIPAAGLRLELITPVPMPRRPNLDLVKLPWRLAKAVGESRRILRSAGADALIGFGGYVSIPAYLAARTLGVPVVIHEANKLPGIANRIGARFAAFVATTFAETELPNSHLLGMPMSDAITRPTLGRAEARARFGLDADAPVLLVSGGSQGARSINEATRAAADDLMAAGIQVLHVLGPKNFTHDDVARSHPSGGRYEPVAFVEQMADAYIAADMMVARGGAATVMETAVSGLPVVFVPLPWGNGEQEKNAADLVAAGAGLLLQDDALDGRTLCSVVLPRISDPSVLRGMSQKARTQYPRDAAEALARATVTVIEAKDS</sequence>
<dbReference type="GO" id="GO:0009252">
    <property type="term" value="P:peptidoglycan biosynthetic process"/>
    <property type="evidence" value="ECO:0007669"/>
    <property type="project" value="UniProtKB-UniRule"/>
</dbReference>
<feature type="binding site" evidence="10">
    <location>
        <begin position="11"/>
        <end position="13"/>
    </location>
    <ligand>
        <name>UDP-N-acetyl-alpha-D-glucosamine</name>
        <dbReference type="ChEBI" id="CHEBI:57705"/>
    </ligand>
</feature>
<evidence type="ECO:0000256" key="7">
    <source>
        <dbReference type="ARBA" id="ARBA00023136"/>
    </source>
</evidence>
<dbReference type="GO" id="GO:0051991">
    <property type="term" value="F:UDP-N-acetyl-D-glucosamine:N-acetylmuramoyl-L-alanyl-D-glutamyl-meso-2,6-diaminopimelyl-D-alanyl-D-alanine-diphosphoundecaprenol 4-beta-N-acetylglucosaminlytransferase activity"/>
    <property type="evidence" value="ECO:0007669"/>
    <property type="project" value="RHEA"/>
</dbReference>
<keyword evidence="4 10" id="KW-0808">Transferase</keyword>
<evidence type="ECO:0000256" key="2">
    <source>
        <dbReference type="ARBA" id="ARBA00022618"/>
    </source>
</evidence>
<evidence type="ECO:0000256" key="6">
    <source>
        <dbReference type="ARBA" id="ARBA00022984"/>
    </source>
</evidence>
<evidence type="ECO:0000259" key="11">
    <source>
        <dbReference type="Pfam" id="PF03033"/>
    </source>
</evidence>
<feature type="domain" description="Glycosyl transferase family 28 C-terminal" evidence="12">
    <location>
        <begin position="187"/>
        <end position="349"/>
    </location>
</feature>
<dbReference type="Gene3D" id="3.40.50.2000">
    <property type="entry name" value="Glycogen Phosphorylase B"/>
    <property type="match status" value="2"/>
</dbReference>
<comment type="caution">
    <text evidence="10">Lacks conserved residue(s) required for the propagation of feature annotation.</text>
</comment>
<evidence type="ECO:0000313" key="13">
    <source>
        <dbReference type="EMBL" id="RMB59695.1"/>
    </source>
</evidence>
<comment type="caution">
    <text evidence="13">The sequence shown here is derived from an EMBL/GenBank/DDBJ whole genome shotgun (WGS) entry which is preliminary data.</text>
</comment>
<dbReference type="GO" id="GO:0005975">
    <property type="term" value="P:carbohydrate metabolic process"/>
    <property type="evidence" value="ECO:0007669"/>
    <property type="project" value="InterPro"/>
</dbReference>
<dbReference type="OrthoDB" id="9808936at2"/>
<feature type="binding site" evidence="10">
    <location>
        <position position="194"/>
    </location>
    <ligand>
        <name>UDP-N-acetyl-alpha-D-glucosamine</name>
        <dbReference type="ChEBI" id="CHEBI:57705"/>
    </ligand>
</feature>
<dbReference type="PANTHER" id="PTHR21015">
    <property type="entry name" value="UDP-N-ACETYLGLUCOSAMINE--N-ACETYLMURAMYL-(PENTAPEPTIDE) PYROPHOSPHORYL-UNDECAPRENOL N-ACETYLGLUCOSAMINE TRANSFERASE 1"/>
    <property type="match status" value="1"/>
</dbReference>
<dbReference type="GO" id="GO:0008360">
    <property type="term" value="P:regulation of cell shape"/>
    <property type="evidence" value="ECO:0007669"/>
    <property type="project" value="UniProtKB-KW"/>
</dbReference>
<dbReference type="PANTHER" id="PTHR21015:SF22">
    <property type="entry name" value="GLYCOSYLTRANSFERASE"/>
    <property type="match status" value="1"/>
</dbReference>
<gene>
    <name evidence="10 13" type="primary">murG</name>
    <name evidence="13" type="ORF">EAX62_07995</name>
</gene>
<proteinExistence type="inferred from homology"/>
<keyword evidence="2 10" id="KW-0132">Cell division</keyword>
<keyword evidence="8 10" id="KW-0131">Cell cycle</keyword>
<keyword evidence="5 10" id="KW-0133">Cell shape</keyword>
<dbReference type="AlphaFoldDB" id="A0A3M0G4B5"/>
<keyword evidence="7 10" id="KW-0472">Membrane</keyword>
<keyword evidence="14" id="KW-1185">Reference proteome</keyword>
<comment type="similarity">
    <text evidence="10">Belongs to the glycosyltransferase 28 family. MurG subfamily.</text>
</comment>
<dbReference type="InterPro" id="IPR007235">
    <property type="entry name" value="Glyco_trans_28_C"/>
</dbReference>
<evidence type="ECO:0000256" key="1">
    <source>
        <dbReference type="ARBA" id="ARBA00022475"/>
    </source>
</evidence>
<evidence type="ECO:0000313" key="14">
    <source>
        <dbReference type="Proteomes" id="UP000275256"/>
    </source>
</evidence>
<dbReference type="GO" id="GO:0071555">
    <property type="term" value="P:cell wall organization"/>
    <property type="evidence" value="ECO:0007669"/>
    <property type="project" value="UniProtKB-KW"/>
</dbReference>
<dbReference type="Proteomes" id="UP000275256">
    <property type="component" value="Unassembled WGS sequence"/>
</dbReference>
<dbReference type="HAMAP" id="MF_00033">
    <property type="entry name" value="MurG"/>
    <property type="match status" value="1"/>
</dbReference>
<name>A0A3M0G4B5_9ACTN</name>
<protein>
    <recommendedName>
        <fullName evidence="10">UDP-N-acetylglucosamine--N-acetylmuramyl-(pentapeptide) pyrophosphoryl-undecaprenol N-acetylglucosamine transferase</fullName>
        <ecNumber evidence="10">2.4.1.227</ecNumber>
    </recommendedName>
    <alternativeName>
        <fullName evidence="10">Undecaprenyl-PP-MurNAc-pentapeptide-UDPGlcNAc GlcNAc transferase</fullName>
    </alternativeName>
</protein>
<dbReference type="EC" id="2.4.1.227" evidence="10"/>
<evidence type="ECO:0000256" key="4">
    <source>
        <dbReference type="ARBA" id="ARBA00022679"/>
    </source>
</evidence>
<dbReference type="InterPro" id="IPR006009">
    <property type="entry name" value="GlcNAc_MurG"/>
</dbReference>
<dbReference type="GO" id="GO:0051301">
    <property type="term" value="P:cell division"/>
    <property type="evidence" value="ECO:0007669"/>
    <property type="project" value="UniProtKB-KW"/>
</dbReference>
<dbReference type="GO" id="GO:0005886">
    <property type="term" value="C:plasma membrane"/>
    <property type="evidence" value="ECO:0007669"/>
    <property type="project" value="UniProtKB-SubCell"/>
</dbReference>
<comment type="catalytic activity">
    <reaction evidence="10">
        <text>di-trans,octa-cis-undecaprenyl diphospho-N-acetyl-alpha-D-muramoyl-L-alanyl-D-glutamyl-meso-2,6-diaminopimeloyl-D-alanyl-D-alanine + UDP-N-acetyl-alpha-D-glucosamine = di-trans,octa-cis-undecaprenyl diphospho-[N-acetyl-alpha-D-glucosaminyl-(1-&gt;4)]-N-acetyl-alpha-D-muramoyl-L-alanyl-D-glutamyl-meso-2,6-diaminopimeloyl-D-alanyl-D-alanine + UDP + H(+)</text>
        <dbReference type="Rhea" id="RHEA:31227"/>
        <dbReference type="ChEBI" id="CHEBI:15378"/>
        <dbReference type="ChEBI" id="CHEBI:57705"/>
        <dbReference type="ChEBI" id="CHEBI:58223"/>
        <dbReference type="ChEBI" id="CHEBI:61387"/>
        <dbReference type="ChEBI" id="CHEBI:61388"/>
        <dbReference type="EC" id="2.4.1.227"/>
    </reaction>
</comment>
<feature type="binding site" evidence="10">
    <location>
        <position position="292"/>
    </location>
    <ligand>
        <name>UDP-N-acetyl-alpha-D-glucosamine</name>
        <dbReference type="ChEBI" id="CHEBI:57705"/>
    </ligand>
</feature>
<keyword evidence="3 10" id="KW-0328">Glycosyltransferase</keyword>
<evidence type="ECO:0000256" key="10">
    <source>
        <dbReference type="HAMAP-Rule" id="MF_00033"/>
    </source>
</evidence>
<dbReference type="Pfam" id="PF03033">
    <property type="entry name" value="Glyco_transf_28"/>
    <property type="match status" value="1"/>
</dbReference>
<keyword evidence="6 10" id="KW-0573">Peptidoglycan synthesis</keyword>
<feature type="domain" description="Glycosyltransferase family 28 N-terminal" evidence="11">
    <location>
        <begin position="4"/>
        <end position="143"/>
    </location>
</feature>
<dbReference type="SUPFAM" id="SSF53756">
    <property type="entry name" value="UDP-Glycosyltransferase/glycogen phosphorylase"/>
    <property type="match status" value="1"/>
</dbReference>